<evidence type="ECO:0000313" key="10">
    <source>
        <dbReference type="Proteomes" id="UP000015101"/>
    </source>
</evidence>
<evidence type="ECO:0000256" key="1">
    <source>
        <dbReference type="ARBA" id="ARBA00004141"/>
    </source>
</evidence>
<dbReference type="PROSITE" id="PS50922">
    <property type="entry name" value="TLC"/>
    <property type="match status" value="1"/>
</dbReference>
<name>T1EJL0_HELRO</name>
<dbReference type="InParanoid" id="T1EJL0"/>
<dbReference type="InterPro" id="IPR050846">
    <property type="entry name" value="TLCD"/>
</dbReference>
<reference evidence="10" key="1">
    <citation type="submission" date="2012-12" db="EMBL/GenBank/DDBJ databases">
        <authorList>
            <person name="Hellsten U."/>
            <person name="Grimwood J."/>
            <person name="Chapman J.A."/>
            <person name="Shapiro H."/>
            <person name="Aerts A."/>
            <person name="Otillar R.P."/>
            <person name="Terry A.Y."/>
            <person name="Boore J.L."/>
            <person name="Simakov O."/>
            <person name="Marletaz F."/>
            <person name="Cho S.-J."/>
            <person name="Edsinger-Gonzales E."/>
            <person name="Havlak P."/>
            <person name="Kuo D.-H."/>
            <person name="Larsson T."/>
            <person name="Lv J."/>
            <person name="Arendt D."/>
            <person name="Savage R."/>
            <person name="Osoegawa K."/>
            <person name="de Jong P."/>
            <person name="Lindberg D.R."/>
            <person name="Seaver E.C."/>
            <person name="Weisblat D.A."/>
            <person name="Putnam N.H."/>
            <person name="Grigoriev I.V."/>
            <person name="Rokhsar D.S."/>
        </authorList>
    </citation>
    <scope>NUCLEOTIDE SEQUENCE</scope>
</reference>
<proteinExistence type="predicted"/>
<feature type="transmembrane region" description="Helical" evidence="6">
    <location>
        <begin position="49"/>
        <end position="69"/>
    </location>
</feature>
<dbReference type="GO" id="GO:0055091">
    <property type="term" value="P:phospholipid homeostasis"/>
    <property type="evidence" value="ECO:0000318"/>
    <property type="project" value="GO_Central"/>
</dbReference>
<dbReference type="GO" id="GO:0007009">
    <property type="term" value="P:plasma membrane organization"/>
    <property type="evidence" value="ECO:0000318"/>
    <property type="project" value="GO_Central"/>
</dbReference>
<dbReference type="EnsemblMetazoa" id="HelroT145549">
    <property type="protein sequence ID" value="HelroP145549"/>
    <property type="gene ID" value="HelroG145549"/>
</dbReference>
<reference evidence="9" key="3">
    <citation type="submission" date="2015-06" db="UniProtKB">
        <authorList>
            <consortium name="EnsemblMetazoa"/>
        </authorList>
    </citation>
    <scope>IDENTIFICATION</scope>
</reference>
<reference evidence="8 10" key="2">
    <citation type="journal article" date="2013" name="Nature">
        <title>Insights into bilaterian evolution from three spiralian genomes.</title>
        <authorList>
            <person name="Simakov O."/>
            <person name="Marletaz F."/>
            <person name="Cho S.J."/>
            <person name="Edsinger-Gonzales E."/>
            <person name="Havlak P."/>
            <person name="Hellsten U."/>
            <person name="Kuo D.H."/>
            <person name="Larsson T."/>
            <person name="Lv J."/>
            <person name="Arendt D."/>
            <person name="Savage R."/>
            <person name="Osoegawa K."/>
            <person name="de Jong P."/>
            <person name="Grimwood J."/>
            <person name="Chapman J.A."/>
            <person name="Shapiro H."/>
            <person name="Aerts A."/>
            <person name="Otillar R.P."/>
            <person name="Terry A.Y."/>
            <person name="Boore J.L."/>
            <person name="Grigoriev I.V."/>
            <person name="Lindberg D.R."/>
            <person name="Seaver E.C."/>
            <person name="Weisblat D.A."/>
            <person name="Putnam N.H."/>
            <person name="Rokhsar D.S."/>
        </authorList>
    </citation>
    <scope>NUCLEOTIDE SEQUENCE</scope>
</reference>
<keyword evidence="2 5" id="KW-0812">Transmembrane</keyword>
<dbReference type="Pfam" id="PF03798">
    <property type="entry name" value="TRAM_LAG1_CLN8"/>
    <property type="match status" value="1"/>
</dbReference>
<accession>T1EJL0</accession>
<keyword evidence="3 6" id="KW-1133">Transmembrane helix</keyword>
<keyword evidence="4 5" id="KW-0472">Membrane</keyword>
<dbReference type="PANTHER" id="PTHR13439:SF4">
    <property type="entry name" value="TLC DOMAIN-CONTAINING PROTEIN"/>
    <property type="match status" value="1"/>
</dbReference>
<evidence type="ECO:0000256" key="6">
    <source>
        <dbReference type="SAM" id="Phobius"/>
    </source>
</evidence>
<feature type="transmembrane region" description="Helical" evidence="6">
    <location>
        <begin position="6"/>
        <end position="28"/>
    </location>
</feature>
<dbReference type="RefSeq" id="XP_009031557.1">
    <property type="nucleotide sequence ID" value="XM_009033309.1"/>
</dbReference>
<evidence type="ECO:0000313" key="9">
    <source>
        <dbReference type="EnsemblMetazoa" id="HelroP145549"/>
    </source>
</evidence>
<dbReference type="AlphaFoldDB" id="T1EJL0"/>
<dbReference type="EMBL" id="AMQM01002345">
    <property type="status" value="NOT_ANNOTATED_CDS"/>
    <property type="molecule type" value="Genomic_DNA"/>
</dbReference>
<dbReference type="KEGG" id="hro:HELRODRAFT_145549"/>
<evidence type="ECO:0000256" key="4">
    <source>
        <dbReference type="ARBA" id="ARBA00023136"/>
    </source>
</evidence>
<dbReference type="Proteomes" id="UP000015101">
    <property type="component" value="Unassembled WGS sequence"/>
</dbReference>
<dbReference type="PANTHER" id="PTHR13439">
    <property type="entry name" value="CT120 PROTEIN"/>
    <property type="match status" value="1"/>
</dbReference>
<dbReference type="GO" id="GO:0097035">
    <property type="term" value="P:regulation of membrane lipid distribution"/>
    <property type="evidence" value="ECO:0000318"/>
    <property type="project" value="GO_Central"/>
</dbReference>
<evidence type="ECO:0000259" key="7">
    <source>
        <dbReference type="PROSITE" id="PS50922"/>
    </source>
</evidence>
<dbReference type="InterPro" id="IPR006634">
    <property type="entry name" value="TLC-dom"/>
</dbReference>
<keyword evidence="10" id="KW-1185">Reference proteome</keyword>
<gene>
    <name evidence="9" type="primary">20196760</name>
    <name evidence="8" type="ORF">HELRODRAFT_145549</name>
</gene>
<dbReference type="HOGENOM" id="CLU_2203527_0_0_1"/>
<dbReference type="GO" id="GO:0071709">
    <property type="term" value="P:membrane assembly"/>
    <property type="evidence" value="ECO:0000318"/>
    <property type="project" value="GO_Central"/>
</dbReference>
<evidence type="ECO:0000256" key="5">
    <source>
        <dbReference type="PROSITE-ProRule" id="PRU00205"/>
    </source>
</evidence>
<feature type="domain" description="TLC" evidence="7">
    <location>
        <begin position="1"/>
        <end position="108"/>
    </location>
</feature>
<dbReference type="GeneID" id="20196760"/>
<sequence length="108" mass="12840">FTYNIVASRCVAYTVVALLSEVNTIFLHSRKLLQMHKCPFDHWIYRLNALLNLVTFVCCRFLCNAWITYGMLATRQRVSIFYFWILAAAMFVMWVTNVMLFWRLVQSD</sequence>
<comment type="subcellular location">
    <subcellularLocation>
        <location evidence="1">Membrane</location>
        <topology evidence="1">Multi-pass membrane protein</topology>
    </subcellularLocation>
</comment>
<evidence type="ECO:0000256" key="2">
    <source>
        <dbReference type="ARBA" id="ARBA00022692"/>
    </source>
</evidence>
<dbReference type="OrthoDB" id="10266980at2759"/>
<dbReference type="CTD" id="20196760"/>
<dbReference type="EMBL" id="KB097753">
    <property type="protein sequence ID" value="ESN90670.1"/>
    <property type="molecule type" value="Genomic_DNA"/>
</dbReference>
<feature type="transmembrane region" description="Helical" evidence="6">
    <location>
        <begin position="81"/>
        <end position="102"/>
    </location>
</feature>
<evidence type="ECO:0000256" key="3">
    <source>
        <dbReference type="ARBA" id="ARBA00022989"/>
    </source>
</evidence>
<organism evidence="9 10">
    <name type="scientific">Helobdella robusta</name>
    <name type="common">Californian leech</name>
    <dbReference type="NCBI Taxonomy" id="6412"/>
    <lineage>
        <taxon>Eukaryota</taxon>
        <taxon>Metazoa</taxon>
        <taxon>Spiralia</taxon>
        <taxon>Lophotrochozoa</taxon>
        <taxon>Annelida</taxon>
        <taxon>Clitellata</taxon>
        <taxon>Hirudinea</taxon>
        <taxon>Rhynchobdellida</taxon>
        <taxon>Glossiphoniidae</taxon>
        <taxon>Helobdella</taxon>
    </lineage>
</organism>
<evidence type="ECO:0000313" key="8">
    <source>
        <dbReference type="EMBL" id="ESN90670.1"/>
    </source>
</evidence>
<protein>
    <recommendedName>
        <fullName evidence="7">TLC domain-containing protein</fullName>
    </recommendedName>
</protein>
<dbReference type="GO" id="GO:0005886">
    <property type="term" value="C:plasma membrane"/>
    <property type="evidence" value="ECO:0000318"/>
    <property type="project" value="GO_Central"/>
</dbReference>